<dbReference type="Gene3D" id="3.40.30.10">
    <property type="entry name" value="Glutaredoxin"/>
    <property type="match status" value="1"/>
</dbReference>
<name>A0A0L0P803_CANAR</name>
<organism evidence="4 5">
    <name type="scientific">Candidozyma auris</name>
    <name type="common">Yeast</name>
    <name type="synonym">Candida auris</name>
    <dbReference type="NCBI Taxonomy" id="498019"/>
    <lineage>
        <taxon>Eukaryota</taxon>
        <taxon>Fungi</taxon>
        <taxon>Dikarya</taxon>
        <taxon>Ascomycota</taxon>
        <taxon>Saccharomycotina</taxon>
        <taxon>Pichiomycetes</taxon>
        <taxon>Metschnikowiaceae</taxon>
        <taxon>Candidozyma</taxon>
    </lineage>
</organism>
<dbReference type="InterPro" id="IPR051498">
    <property type="entry name" value="Phosducin-like_chap/apop_reg"/>
</dbReference>
<evidence type="ECO:0000259" key="3">
    <source>
        <dbReference type="Pfam" id="PF02114"/>
    </source>
</evidence>
<dbReference type="InterPro" id="IPR024253">
    <property type="entry name" value="Phosducin_thioredoxin-like_dom"/>
</dbReference>
<dbReference type="GO" id="GO:0006457">
    <property type="term" value="P:protein folding"/>
    <property type="evidence" value="ECO:0007669"/>
    <property type="project" value="TreeGrafter"/>
</dbReference>
<proteinExistence type="inferred from homology"/>
<dbReference type="Pfam" id="PF02114">
    <property type="entry name" value="Phosducin"/>
    <property type="match status" value="1"/>
</dbReference>
<keyword evidence="2" id="KW-0175">Coiled coil</keyword>
<feature type="domain" description="Phosducin" evidence="3">
    <location>
        <begin position="46"/>
        <end position="212"/>
    </location>
</feature>
<feature type="coiled-coil region" evidence="2">
    <location>
        <begin position="41"/>
        <end position="74"/>
    </location>
</feature>
<dbReference type="GO" id="GO:0005737">
    <property type="term" value="C:cytoplasm"/>
    <property type="evidence" value="ECO:0007669"/>
    <property type="project" value="TreeGrafter"/>
</dbReference>
<comment type="similarity">
    <text evidence="1">Belongs to the phosducin family.</text>
</comment>
<sequence length="257" mass="29744">MSLNDIQVPVEVDPNEDTEWNDILRAKGIIPEKPKDPTEELEEALEQAVKAQHENRLETKNLNELAELEDEEDEEFLEIYKQKRFEELQQLQRKLKFGSVQHVTKPEYADEVTKASEDCFVLLHMLAQLAVQSRLLGLIFVELARKFPEIKFCEIPANRCVENYPELNCPTLIIYHKQQIAKQFVTLTQLGGSDCKLRDIEKVLVEVGAVKDADERLEINQNDEDLEELRRTRFVKKSVRGPGISNNGDDDDDDFYD</sequence>
<dbReference type="VEuPathDB" id="FungiDB:QG37_00811"/>
<dbReference type="InterPro" id="IPR036249">
    <property type="entry name" value="Thioredoxin-like_sf"/>
</dbReference>
<reference evidence="5" key="1">
    <citation type="journal article" date="2015" name="BMC Genomics">
        <title>Draft genome of a commonly misdiagnosed multidrug resistant pathogen Candida auris.</title>
        <authorList>
            <person name="Chatterjee S."/>
            <person name="Alampalli S.V."/>
            <person name="Nageshan R.K."/>
            <person name="Chettiar S.T."/>
            <person name="Joshi S."/>
            <person name="Tatu U.S."/>
        </authorList>
    </citation>
    <scope>NUCLEOTIDE SEQUENCE [LARGE SCALE GENOMIC DNA]</scope>
    <source>
        <strain evidence="5">6684</strain>
    </source>
</reference>
<comment type="caution">
    <text evidence="4">The sequence shown here is derived from an EMBL/GenBank/DDBJ whole genome shotgun (WGS) entry which is preliminary data.</text>
</comment>
<protein>
    <recommendedName>
        <fullName evidence="3">Phosducin domain-containing protein</fullName>
    </recommendedName>
</protein>
<dbReference type="SUPFAM" id="SSF52833">
    <property type="entry name" value="Thioredoxin-like"/>
    <property type="match status" value="1"/>
</dbReference>
<dbReference type="PANTHER" id="PTHR45809:SF3">
    <property type="entry name" value="VIRAL IAP-ASSOCIATED FACTOR HOMOLOG"/>
    <property type="match status" value="1"/>
</dbReference>
<gene>
    <name evidence="4" type="ORF">QG37_00811</name>
</gene>
<dbReference type="VEuPathDB" id="FungiDB:CJI96_0002337"/>
<dbReference type="VEuPathDB" id="FungiDB:B9J08_003806"/>
<accession>A0A0L0P803</accession>
<evidence type="ECO:0000256" key="1">
    <source>
        <dbReference type="ARBA" id="ARBA00009686"/>
    </source>
</evidence>
<dbReference type="Proteomes" id="UP000037122">
    <property type="component" value="Unassembled WGS sequence"/>
</dbReference>
<dbReference type="EMBL" id="LGST01000006">
    <property type="protein sequence ID" value="KNE02126.1"/>
    <property type="molecule type" value="Genomic_DNA"/>
</dbReference>
<evidence type="ECO:0000313" key="4">
    <source>
        <dbReference type="EMBL" id="KNE02126.1"/>
    </source>
</evidence>
<dbReference type="AlphaFoldDB" id="A0A0L0P803"/>
<dbReference type="VEuPathDB" id="FungiDB:CJI97_003878"/>
<dbReference type="VEuPathDB" id="FungiDB:CJJ09_000302"/>
<evidence type="ECO:0000256" key="2">
    <source>
        <dbReference type="SAM" id="Coils"/>
    </source>
</evidence>
<dbReference type="VEuPathDB" id="FungiDB:CJJ07_002616"/>
<evidence type="ECO:0000313" key="5">
    <source>
        <dbReference type="Proteomes" id="UP000037122"/>
    </source>
</evidence>
<dbReference type="PANTHER" id="PTHR45809">
    <property type="entry name" value="VIRAL IAP-ASSOCIATED FACTOR HOMOLOG"/>
    <property type="match status" value="1"/>
</dbReference>